<dbReference type="InterPro" id="IPR011990">
    <property type="entry name" value="TPR-like_helical_dom_sf"/>
</dbReference>
<reference evidence="8 9" key="1">
    <citation type="submission" date="2014-04" db="EMBL/GenBank/DDBJ databases">
        <authorList>
            <consortium name="DOE Joint Genome Institute"/>
            <person name="Kuo A."/>
            <person name="Girlanda M."/>
            <person name="Perotto S."/>
            <person name="Kohler A."/>
            <person name="Nagy L.G."/>
            <person name="Floudas D."/>
            <person name="Copeland A."/>
            <person name="Barry K.W."/>
            <person name="Cichocki N."/>
            <person name="Veneault-Fourrey C."/>
            <person name="LaButti K."/>
            <person name="Lindquist E.A."/>
            <person name="Lipzen A."/>
            <person name="Lundell T."/>
            <person name="Morin E."/>
            <person name="Murat C."/>
            <person name="Sun H."/>
            <person name="Tunlid A."/>
            <person name="Henrissat B."/>
            <person name="Grigoriev I.V."/>
            <person name="Hibbett D.S."/>
            <person name="Martin F."/>
            <person name="Nordberg H.P."/>
            <person name="Cantor M.N."/>
            <person name="Hua S.X."/>
        </authorList>
    </citation>
    <scope>NUCLEOTIDE SEQUENCE [LARGE SCALE GENOMIC DNA]</scope>
    <source>
        <strain evidence="8 9">MUT 4182</strain>
    </source>
</reference>
<dbReference type="GO" id="GO:0005737">
    <property type="term" value="C:cytoplasm"/>
    <property type="evidence" value="ECO:0007669"/>
    <property type="project" value="UniProtKB-SubCell"/>
</dbReference>
<dbReference type="GO" id="GO:0004672">
    <property type="term" value="F:protein kinase activity"/>
    <property type="evidence" value="ECO:0007669"/>
    <property type="project" value="InterPro"/>
</dbReference>
<name>A0A0C3Q659_9AGAM</name>
<accession>A0A0C3Q659</accession>
<dbReference type="PROSITE" id="PS50005">
    <property type="entry name" value="TPR"/>
    <property type="match status" value="1"/>
</dbReference>
<gene>
    <name evidence="8" type="ORF">M407DRAFT_25887</name>
</gene>
<sequence length="607" mass="67798">MTTAESADQRRARRILAVDEAYQTLNEYHIDRRRVVFIANDEKRQGRLRDLVAVKEISLSGMHEASDLKRAFTKEVLVWSRAMGHPCVAKFLGFCADIAMGTAFDTVDVLAFLHQLDPPVCHGDLKSPNVLVNLECRAVLCDFGLARLYEDSGFRRLESTSAVKGSIRWWQSRIIMTGELPYGEAVADYVIMRKIFEGPLPQARGESRLGECLQLWDLMKRCWSANTLQRPTSAMCKTTFDYLPHCLPTPKTADLHARSAVLMENLGDLESWKANYKAECAYLEQALHLYEEEKNDKGIASVLRKQARAFSDSNRVESVNAASAALEKCRTLKDDIGVADAIYWMGHAEPKMVDSVRNMEESLKIFRTKENSVGIAKCLRYLGELYRQQGRYAKALSTLEEPVDVASRSVDRVAEVDALTLLGATHKTFNHMDKAISAYQKAHDIARTIGWEPGLSTCLCRLGNAKLVKGIHAEAEVLLRESVRVARNSDAGWRLGQALRQLGKCFQEQGRHEEAISALEESCSVSQGISSSFSWELAQAAALLADSKSALNHKEDAIAWYDTAMAEWRKGGDKWNGKPSKCLAAKDAILADMKRRDEGGLHGEVYS</sequence>
<evidence type="ECO:0000313" key="9">
    <source>
        <dbReference type="Proteomes" id="UP000054248"/>
    </source>
</evidence>
<evidence type="ECO:0000313" key="8">
    <source>
        <dbReference type="EMBL" id="KIO24740.1"/>
    </source>
</evidence>
<dbReference type="SUPFAM" id="SSF56112">
    <property type="entry name" value="Protein kinase-like (PK-like)"/>
    <property type="match status" value="1"/>
</dbReference>
<keyword evidence="3" id="KW-0677">Repeat</keyword>
<dbReference type="SMART" id="SM00220">
    <property type="entry name" value="S_TKc"/>
    <property type="match status" value="1"/>
</dbReference>
<feature type="repeat" description="TPR" evidence="6">
    <location>
        <begin position="376"/>
        <end position="409"/>
    </location>
</feature>
<evidence type="ECO:0000256" key="6">
    <source>
        <dbReference type="PROSITE-ProRule" id="PRU00339"/>
    </source>
</evidence>
<dbReference type="InterPro" id="IPR019734">
    <property type="entry name" value="TPR_rpt"/>
</dbReference>
<keyword evidence="9" id="KW-1185">Reference proteome</keyword>
<dbReference type="AlphaFoldDB" id="A0A0C3Q659"/>
<dbReference type="Proteomes" id="UP000054248">
    <property type="component" value="Unassembled WGS sequence"/>
</dbReference>
<dbReference type="InterPro" id="IPR051476">
    <property type="entry name" value="Bac_ResReg_Asp_Phosphatase"/>
</dbReference>
<dbReference type="EMBL" id="KN823055">
    <property type="protein sequence ID" value="KIO24740.1"/>
    <property type="molecule type" value="Genomic_DNA"/>
</dbReference>
<dbReference type="GO" id="GO:0003341">
    <property type="term" value="P:cilium movement"/>
    <property type="evidence" value="ECO:0007669"/>
    <property type="project" value="TreeGrafter"/>
</dbReference>
<dbReference type="InterPro" id="IPR011009">
    <property type="entry name" value="Kinase-like_dom_sf"/>
</dbReference>
<dbReference type="HOGENOM" id="CLU_000288_7_37_1"/>
<dbReference type="PROSITE" id="PS00108">
    <property type="entry name" value="PROTEIN_KINASE_ST"/>
    <property type="match status" value="1"/>
</dbReference>
<dbReference type="GO" id="GO:0005929">
    <property type="term" value="C:cilium"/>
    <property type="evidence" value="ECO:0007669"/>
    <property type="project" value="TreeGrafter"/>
</dbReference>
<keyword evidence="2" id="KW-0963">Cytoplasm</keyword>
<dbReference type="SUPFAM" id="SSF48452">
    <property type="entry name" value="TPR-like"/>
    <property type="match status" value="2"/>
</dbReference>
<dbReference type="Gene3D" id="1.10.510.10">
    <property type="entry name" value="Transferase(Phosphotransferase) domain 1"/>
    <property type="match status" value="1"/>
</dbReference>
<dbReference type="SMART" id="SM00028">
    <property type="entry name" value="TPR"/>
    <property type="match status" value="6"/>
</dbReference>
<evidence type="ECO:0000256" key="2">
    <source>
        <dbReference type="ARBA" id="ARBA00022490"/>
    </source>
</evidence>
<dbReference type="Gene3D" id="1.25.40.10">
    <property type="entry name" value="Tetratricopeptide repeat domain"/>
    <property type="match status" value="3"/>
</dbReference>
<dbReference type="GO" id="GO:0005524">
    <property type="term" value="F:ATP binding"/>
    <property type="evidence" value="ECO:0007669"/>
    <property type="project" value="InterPro"/>
</dbReference>
<evidence type="ECO:0000256" key="3">
    <source>
        <dbReference type="ARBA" id="ARBA00022737"/>
    </source>
</evidence>
<organism evidence="8 9">
    <name type="scientific">Tulasnella calospora MUT 4182</name>
    <dbReference type="NCBI Taxonomy" id="1051891"/>
    <lineage>
        <taxon>Eukaryota</taxon>
        <taxon>Fungi</taxon>
        <taxon>Dikarya</taxon>
        <taxon>Basidiomycota</taxon>
        <taxon>Agaricomycotina</taxon>
        <taxon>Agaricomycetes</taxon>
        <taxon>Cantharellales</taxon>
        <taxon>Tulasnellaceae</taxon>
        <taxon>Tulasnella</taxon>
    </lineage>
</organism>
<feature type="domain" description="Protein kinase" evidence="7">
    <location>
        <begin position="1"/>
        <end position="266"/>
    </location>
</feature>
<dbReference type="PANTHER" id="PTHR46630">
    <property type="entry name" value="TETRATRICOPEPTIDE REPEAT PROTEIN 29"/>
    <property type="match status" value="1"/>
</dbReference>
<dbReference type="InterPro" id="IPR008271">
    <property type="entry name" value="Ser/Thr_kinase_AS"/>
</dbReference>
<reference evidence="9" key="2">
    <citation type="submission" date="2015-01" db="EMBL/GenBank/DDBJ databases">
        <title>Evolutionary Origins and Diversification of the Mycorrhizal Mutualists.</title>
        <authorList>
            <consortium name="DOE Joint Genome Institute"/>
            <consortium name="Mycorrhizal Genomics Consortium"/>
            <person name="Kohler A."/>
            <person name="Kuo A."/>
            <person name="Nagy L.G."/>
            <person name="Floudas D."/>
            <person name="Copeland A."/>
            <person name="Barry K.W."/>
            <person name="Cichocki N."/>
            <person name="Veneault-Fourrey C."/>
            <person name="LaButti K."/>
            <person name="Lindquist E.A."/>
            <person name="Lipzen A."/>
            <person name="Lundell T."/>
            <person name="Morin E."/>
            <person name="Murat C."/>
            <person name="Riley R."/>
            <person name="Ohm R."/>
            <person name="Sun H."/>
            <person name="Tunlid A."/>
            <person name="Henrissat B."/>
            <person name="Grigoriev I.V."/>
            <person name="Hibbett D.S."/>
            <person name="Martin F."/>
        </authorList>
    </citation>
    <scope>NUCLEOTIDE SEQUENCE [LARGE SCALE GENOMIC DNA]</scope>
    <source>
        <strain evidence="9">MUT 4182</strain>
    </source>
</reference>
<dbReference type="Pfam" id="PF13424">
    <property type="entry name" value="TPR_12"/>
    <property type="match status" value="2"/>
</dbReference>
<dbReference type="PROSITE" id="PS50011">
    <property type="entry name" value="PROTEIN_KINASE_DOM"/>
    <property type="match status" value="1"/>
</dbReference>
<protein>
    <recommendedName>
        <fullName evidence="5">Tetratricopeptide repeat protein 29</fullName>
    </recommendedName>
</protein>
<evidence type="ECO:0000256" key="4">
    <source>
        <dbReference type="ARBA" id="ARBA00022803"/>
    </source>
</evidence>
<keyword evidence="4 6" id="KW-0802">TPR repeat</keyword>
<dbReference type="OrthoDB" id="621413at2759"/>
<evidence type="ECO:0000256" key="5">
    <source>
        <dbReference type="ARBA" id="ARBA00040665"/>
    </source>
</evidence>
<evidence type="ECO:0000256" key="1">
    <source>
        <dbReference type="ARBA" id="ARBA00004496"/>
    </source>
</evidence>
<dbReference type="PANTHER" id="PTHR46630:SF1">
    <property type="entry name" value="TETRATRICOPEPTIDE REPEAT PROTEIN 29"/>
    <property type="match status" value="1"/>
</dbReference>
<dbReference type="InterPro" id="IPR000719">
    <property type="entry name" value="Prot_kinase_dom"/>
</dbReference>
<evidence type="ECO:0000259" key="7">
    <source>
        <dbReference type="PROSITE" id="PS50011"/>
    </source>
</evidence>
<proteinExistence type="predicted"/>
<comment type="subcellular location">
    <subcellularLocation>
        <location evidence="1">Cytoplasm</location>
    </subcellularLocation>
</comment>